<reference evidence="3" key="1">
    <citation type="journal article" date="2015" name="PLoS Genet.">
        <title>Genome Sequence and Transcriptome Analyses of Chrysochromulina tobin: Metabolic Tools for Enhanced Algal Fitness in the Prominent Order Prymnesiales (Haptophyceae).</title>
        <authorList>
            <person name="Hovde B.T."/>
            <person name="Deodato C.R."/>
            <person name="Hunsperger H.M."/>
            <person name="Ryken S.A."/>
            <person name="Yost W."/>
            <person name="Jha R.K."/>
            <person name="Patterson J."/>
            <person name="Monnat R.J. Jr."/>
            <person name="Barlow S.B."/>
            <person name="Starkenburg S.R."/>
            <person name="Cattolico R.A."/>
        </authorList>
    </citation>
    <scope>NUCLEOTIDE SEQUENCE</scope>
    <source>
        <strain evidence="3">CCMP291</strain>
    </source>
</reference>
<dbReference type="InterPro" id="IPR026708">
    <property type="entry name" value="CSPP1"/>
</dbReference>
<dbReference type="EMBL" id="JWZX01003317">
    <property type="protein sequence ID" value="KOO22013.1"/>
    <property type="molecule type" value="Genomic_DNA"/>
</dbReference>
<comment type="caution">
    <text evidence="2">The sequence shown here is derived from an EMBL/GenBank/DDBJ whole genome shotgun (WGS) entry which is preliminary data.</text>
</comment>
<sequence length="718" mass="77396">MREKGLKEKTRQGGGYAFESEQDRHDKEGGDRQSARARYAEELAQQVVLEKQRKEADKVRFKQDRFPTHDIFGHAASEPAGAAGPTSPVGGPGQWKAKITDLTPPEELAARAAQQTEMQRALAEQVEQKRREKQLRQQAEREEELRELAKLEREREELRVQFEAEKEEQRRKEKSKMDKKAGDGAPTTCMTYEERMAQQAVEYHRKMEEKEQRERQGLLPAGAGRAPPVADELRDGAQAEQAEQMEALRQQNEQLRAAMARQYQQLHTEQIALKSKLAKPSPAEGERRCDSALSESVLRTPYLDPTYEAPPRAQLPVPAPEVEAALARLRLPGAATAAVAGAIGGPMIGGDERGWSPLVHPTYGAQEGQGYAQPGVGLPAPPRPPAAPRLEDDMNLSLRGPEDLRSSLRGASELLYPSEETLRRSLAAESAEKEALRSQATASWLGLQPTLGFSEGGRKHALPAVPEADELTRSLAAADALDDARLHYDEGARAGRRAIGGGGGGGGAAAPNFADIHDYDHGGGGGGGNAHAHGGGGGNGGGGGSSKAHESYHSLRGSMHAESAFVPLADETDGVPEWLRSDGTPPSYSNGRLEVVTGRRAEMDSRESSRSVAESTGTALERHAVDQELRAAEYAARLHALHHGDASVDVTVARPRSQGGGSALPRPPSASARPSSASMGTGMAASAEARLKRLERLEAGIQEKEELDHLLSNYLQQK</sequence>
<keyword evidence="3" id="KW-1185">Reference proteome</keyword>
<dbReference type="GO" id="GO:0000922">
    <property type="term" value="C:spindle pole"/>
    <property type="evidence" value="ECO:0007669"/>
    <property type="project" value="InterPro"/>
</dbReference>
<feature type="region of interest" description="Disordered" evidence="1">
    <location>
        <begin position="1"/>
        <end position="37"/>
    </location>
</feature>
<feature type="compositionally biased region" description="Basic and acidic residues" evidence="1">
    <location>
        <begin position="1"/>
        <end position="11"/>
    </location>
</feature>
<dbReference type="AlphaFoldDB" id="A0A0M0J723"/>
<feature type="compositionally biased region" description="Low complexity" evidence="1">
    <location>
        <begin position="669"/>
        <end position="686"/>
    </location>
</feature>
<gene>
    <name evidence="2" type="ORF">Ctob_000674</name>
</gene>
<feature type="compositionally biased region" description="Basic and acidic residues" evidence="1">
    <location>
        <begin position="21"/>
        <end position="37"/>
    </location>
</feature>
<feature type="compositionally biased region" description="Basic and acidic residues" evidence="1">
    <location>
        <begin position="192"/>
        <end position="216"/>
    </location>
</feature>
<feature type="compositionally biased region" description="Basic and acidic residues" evidence="1">
    <location>
        <begin position="599"/>
        <end position="609"/>
    </location>
</feature>
<dbReference type="GO" id="GO:0005874">
    <property type="term" value="C:microtubule"/>
    <property type="evidence" value="ECO:0007669"/>
    <property type="project" value="InterPro"/>
</dbReference>
<dbReference type="GO" id="GO:0032467">
    <property type="term" value="P:positive regulation of cytokinesis"/>
    <property type="evidence" value="ECO:0007669"/>
    <property type="project" value="InterPro"/>
</dbReference>
<dbReference type="Proteomes" id="UP000037460">
    <property type="component" value="Unassembled WGS sequence"/>
</dbReference>
<feature type="region of interest" description="Disordered" evidence="1">
    <location>
        <begin position="653"/>
        <end position="686"/>
    </location>
</feature>
<feature type="region of interest" description="Disordered" evidence="1">
    <location>
        <begin position="358"/>
        <end position="388"/>
    </location>
</feature>
<feature type="compositionally biased region" description="Gly residues" evidence="1">
    <location>
        <begin position="524"/>
        <end position="545"/>
    </location>
</feature>
<feature type="region of interest" description="Disordered" evidence="1">
    <location>
        <begin position="110"/>
        <end position="243"/>
    </location>
</feature>
<organism evidence="2 3">
    <name type="scientific">Chrysochromulina tobinii</name>
    <dbReference type="NCBI Taxonomy" id="1460289"/>
    <lineage>
        <taxon>Eukaryota</taxon>
        <taxon>Haptista</taxon>
        <taxon>Haptophyta</taxon>
        <taxon>Prymnesiophyceae</taxon>
        <taxon>Prymnesiales</taxon>
        <taxon>Chrysochromulinaceae</taxon>
        <taxon>Chrysochromulina</taxon>
    </lineage>
</organism>
<proteinExistence type="predicted"/>
<feature type="region of interest" description="Disordered" evidence="1">
    <location>
        <begin position="599"/>
        <end position="618"/>
    </location>
</feature>
<name>A0A0M0J723_9EUKA</name>
<feature type="compositionally biased region" description="Basic and acidic residues" evidence="1">
    <location>
        <begin position="126"/>
        <end position="182"/>
    </location>
</feature>
<dbReference type="GO" id="GO:0005813">
    <property type="term" value="C:centrosome"/>
    <property type="evidence" value="ECO:0007669"/>
    <property type="project" value="InterPro"/>
</dbReference>
<feature type="region of interest" description="Disordered" evidence="1">
    <location>
        <begin position="524"/>
        <end position="556"/>
    </location>
</feature>
<evidence type="ECO:0000313" key="2">
    <source>
        <dbReference type="EMBL" id="KOO22013.1"/>
    </source>
</evidence>
<evidence type="ECO:0000313" key="3">
    <source>
        <dbReference type="Proteomes" id="UP000037460"/>
    </source>
</evidence>
<dbReference type="PANTHER" id="PTHR21616:SF2">
    <property type="entry name" value="CENTROSOME AND SPINDLE POLE-ASSOCIATED PROTEIN 1"/>
    <property type="match status" value="1"/>
</dbReference>
<accession>A0A0M0J723</accession>
<feature type="region of interest" description="Disordered" evidence="1">
    <location>
        <begin position="71"/>
        <end position="98"/>
    </location>
</feature>
<dbReference type="PANTHER" id="PTHR21616">
    <property type="entry name" value="CENTROSOME SPINDLE POLE ASSOCIATED PROTEIN"/>
    <property type="match status" value="1"/>
</dbReference>
<protein>
    <submittedName>
        <fullName evidence="2">Uncharacterized protein</fullName>
    </submittedName>
</protein>
<evidence type="ECO:0000256" key="1">
    <source>
        <dbReference type="SAM" id="MobiDB-lite"/>
    </source>
</evidence>